<protein>
    <submittedName>
        <fullName evidence="2">CIC11C00000002960</fullName>
    </submittedName>
</protein>
<gene>
    <name evidence="2" type="ORF">SAMEA4029009_CIC11G00000002960</name>
</gene>
<dbReference type="EMBL" id="LT635769">
    <property type="protein sequence ID" value="SGZ58343.1"/>
    <property type="molecule type" value="Genomic_DNA"/>
</dbReference>
<evidence type="ECO:0000313" key="2">
    <source>
        <dbReference type="EMBL" id="SGZ58343.1"/>
    </source>
</evidence>
<dbReference type="AlphaFoldDB" id="A0A1L0C445"/>
<sequence length="62" mass="7374">MTSYYKKIVGKIINDDKEYFVGETARLRSLVSKEEANMERTAYDYMQKRLNILEAVSKMKKF</sequence>
<dbReference type="GO" id="GO:0005783">
    <property type="term" value="C:endoplasmic reticulum"/>
    <property type="evidence" value="ECO:0007669"/>
    <property type="project" value="InterPro"/>
</dbReference>
<dbReference type="InterPro" id="IPR011679">
    <property type="entry name" value="ERp29_C"/>
</dbReference>
<dbReference type="Gene3D" id="1.20.1150.12">
    <property type="entry name" value="Endoplasmic reticulum resident protein 29, C-terminal domain"/>
    <property type="match status" value="1"/>
</dbReference>
<evidence type="ECO:0000313" key="3">
    <source>
        <dbReference type="Proteomes" id="UP000182259"/>
    </source>
</evidence>
<dbReference type="Proteomes" id="UP000182259">
    <property type="component" value="Chromosome VI"/>
</dbReference>
<feature type="domain" description="Endoplasmic reticulum resident protein 29 C-terminal" evidence="1">
    <location>
        <begin position="2"/>
        <end position="55"/>
    </location>
</feature>
<accession>A0A1L0C445</accession>
<reference evidence="2 3" key="1">
    <citation type="submission" date="2016-10" db="EMBL/GenBank/DDBJ databases">
        <authorList>
            <person name="de Groot N.N."/>
        </authorList>
    </citation>
    <scope>NUCLEOTIDE SEQUENCE [LARGE SCALE GENOMIC DNA]</scope>
    <source>
        <strain evidence="2 3">PYCC 4715</strain>
    </source>
</reference>
<dbReference type="InterPro" id="IPR036356">
    <property type="entry name" value="ERp29_C_sf"/>
</dbReference>
<proteinExistence type="predicted"/>
<dbReference type="Pfam" id="PF07749">
    <property type="entry name" value="ERp29"/>
    <property type="match status" value="1"/>
</dbReference>
<evidence type="ECO:0000259" key="1">
    <source>
        <dbReference type="Pfam" id="PF07749"/>
    </source>
</evidence>
<dbReference type="SUPFAM" id="SSF47933">
    <property type="entry name" value="ERP29 C domain-like"/>
    <property type="match status" value="1"/>
</dbReference>
<name>A0A1L0C445_9ASCO</name>
<organism evidence="2 3">
    <name type="scientific">Sungouiella intermedia</name>
    <dbReference type="NCBI Taxonomy" id="45354"/>
    <lineage>
        <taxon>Eukaryota</taxon>
        <taxon>Fungi</taxon>
        <taxon>Dikarya</taxon>
        <taxon>Ascomycota</taxon>
        <taxon>Saccharomycotina</taxon>
        <taxon>Pichiomycetes</taxon>
        <taxon>Metschnikowiaceae</taxon>
        <taxon>Sungouiella</taxon>
    </lineage>
</organism>